<name>A0A382WMS3_9ZZZZ</name>
<organism evidence="1">
    <name type="scientific">marine metagenome</name>
    <dbReference type="NCBI Taxonomy" id="408172"/>
    <lineage>
        <taxon>unclassified sequences</taxon>
        <taxon>metagenomes</taxon>
        <taxon>ecological metagenomes</taxon>
    </lineage>
</organism>
<accession>A0A382WMS3</accession>
<sequence>MKNILARGGIEFLAVLLGITISLWVEDWRENRDVQLRIVEDYVNIQEEIRSDIINIDNIIGLVNKQILHLEKLIKYSKKEIKFDYNDITANLKEITSPTFFGTQTGYNASVSSGRLNSSQNMSISNEISLLYEHYYKRLNTNSDIWDNRMQKFKGEHIIEFYSAISDTTGINDPEIKTAYYNKELKNALYWILEYPKKLYINRLLDTRHQMIVTENKIEEYLITK</sequence>
<reference evidence="1" key="1">
    <citation type="submission" date="2018-05" db="EMBL/GenBank/DDBJ databases">
        <authorList>
            <person name="Lanie J.A."/>
            <person name="Ng W.-L."/>
            <person name="Kazmierczak K.M."/>
            <person name="Andrzejewski T.M."/>
            <person name="Davidsen T.M."/>
            <person name="Wayne K.J."/>
            <person name="Tettelin H."/>
            <person name="Glass J.I."/>
            <person name="Rusch D."/>
            <person name="Podicherti R."/>
            <person name="Tsui H.-C.T."/>
            <person name="Winkler M.E."/>
        </authorList>
    </citation>
    <scope>NUCLEOTIDE SEQUENCE</scope>
</reference>
<gene>
    <name evidence="1" type="ORF">METZ01_LOCUS412489</name>
</gene>
<dbReference type="AlphaFoldDB" id="A0A382WMS3"/>
<evidence type="ECO:0000313" key="1">
    <source>
        <dbReference type="EMBL" id="SVD59635.1"/>
    </source>
</evidence>
<dbReference type="EMBL" id="UINC01160794">
    <property type="protein sequence ID" value="SVD59635.1"/>
    <property type="molecule type" value="Genomic_DNA"/>
</dbReference>
<protein>
    <submittedName>
        <fullName evidence="1">Uncharacterized protein</fullName>
    </submittedName>
</protein>
<proteinExistence type="predicted"/>
<dbReference type="InterPro" id="IPR045749">
    <property type="entry name" value="DUF6090"/>
</dbReference>
<dbReference type="Pfam" id="PF19578">
    <property type="entry name" value="DUF6090"/>
    <property type="match status" value="1"/>
</dbReference>